<feature type="transmembrane region" description="Helical" evidence="8">
    <location>
        <begin position="46"/>
        <end position="66"/>
    </location>
</feature>
<dbReference type="PANTHER" id="PTHR30472:SF25">
    <property type="entry name" value="ABC TRANSPORTER PERMEASE PROTEIN MJ0876-RELATED"/>
    <property type="match status" value="1"/>
</dbReference>
<feature type="transmembrane region" description="Helical" evidence="8">
    <location>
        <begin position="99"/>
        <end position="115"/>
    </location>
</feature>
<protein>
    <submittedName>
        <fullName evidence="9">Iron ABC transporter permease</fullName>
    </submittedName>
</protein>
<dbReference type="PANTHER" id="PTHR30472">
    <property type="entry name" value="FERRIC ENTEROBACTIN TRANSPORT SYSTEM PERMEASE PROTEIN"/>
    <property type="match status" value="1"/>
</dbReference>
<evidence type="ECO:0000256" key="8">
    <source>
        <dbReference type="SAM" id="Phobius"/>
    </source>
</evidence>
<feature type="transmembrane region" description="Helical" evidence="8">
    <location>
        <begin position="127"/>
        <end position="148"/>
    </location>
</feature>
<evidence type="ECO:0000256" key="5">
    <source>
        <dbReference type="ARBA" id="ARBA00022692"/>
    </source>
</evidence>
<feature type="transmembrane region" description="Helical" evidence="8">
    <location>
        <begin position="213"/>
        <end position="236"/>
    </location>
</feature>
<sequence>MIIKKNKTLSLMIIICLCLMLFQLFFKLDTSNWKMIILQLRLPRLLFEIGIGYALGFSALLFAATLRQPYLDGSMLGIASGAELMIALVTVVIPQALTYRVVIGAFTGVCCLLILRSTIFKLRNHSLFLIIGGFCLAMFFNAFTEILTESSGWTGKSLANVTWFDVGWLLIISLITIYIWENNRSYLKYFALSELQTRQLEINESKISFKFQVIAAALLGATTVVLGTVFFAGVVINQLIREFTQLGQLKRLDLVILFSILDVLFADTLAHFVFYPVELPTNAVLFVLLAPAFIFLIMRWSREI</sequence>
<accession>A0A9X2FGN9</accession>
<evidence type="ECO:0000256" key="2">
    <source>
        <dbReference type="ARBA" id="ARBA00007935"/>
    </source>
</evidence>
<comment type="subcellular location">
    <subcellularLocation>
        <location evidence="1">Cell membrane</location>
        <topology evidence="1">Multi-pass membrane protein</topology>
    </subcellularLocation>
</comment>
<dbReference type="Pfam" id="PF01032">
    <property type="entry name" value="FecCD"/>
    <property type="match status" value="1"/>
</dbReference>
<organism evidence="9 10">
    <name type="scientific">Ligilactobacillus ubinensis</name>
    <dbReference type="NCBI Taxonomy" id="2876789"/>
    <lineage>
        <taxon>Bacteria</taxon>
        <taxon>Bacillati</taxon>
        <taxon>Bacillota</taxon>
        <taxon>Bacilli</taxon>
        <taxon>Lactobacillales</taxon>
        <taxon>Lactobacillaceae</taxon>
        <taxon>Ligilactobacillus</taxon>
    </lineage>
</organism>
<keyword evidence="7 8" id="KW-0472">Membrane</keyword>
<dbReference type="GO" id="GO:0005886">
    <property type="term" value="C:plasma membrane"/>
    <property type="evidence" value="ECO:0007669"/>
    <property type="project" value="UniProtKB-SubCell"/>
</dbReference>
<evidence type="ECO:0000256" key="6">
    <source>
        <dbReference type="ARBA" id="ARBA00022989"/>
    </source>
</evidence>
<keyword evidence="10" id="KW-1185">Reference proteome</keyword>
<keyword evidence="3" id="KW-0813">Transport</keyword>
<evidence type="ECO:0000256" key="1">
    <source>
        <dbReference type="ARBA" id="ARBA00004651"/>
    </source>
</evidence>
<evidence type="ECO:0000313" key="9">
    <source>
        <dbReference type="EMBL" id="MCP0885941.1"/>
    </source>
</evidence>
<dbReference type="AlphaFoldDB" id="A0A9X2FGN9"/>
<dbReference type="Gene3D" id="1.10.3470.10">
    <property type="entry name" value="ABC transporter involved in vitamin B12 uptake, BtuC"/>
    <property type="match status" value="1"/>
</dbReference>
<comment type="similarity">
    <text evidence="2">Belongs to the binding-protein-dependent transport system permease family. FecCD subfamily.</text>
</comment>
<dbReference type="InterPro" id="IPR000522">
    <property type="entry name" value="ABC_transptr_permease_BtuC"/>
</dbReference>
<feature type="transmembrane region" description="Helical" evidence="8">
    <location>
        <begin position="160"/>
        <end position="180"/>
    </location>
</feature>
<name>A0A9X2FGN9_9LACO</name>
<evidence type="ECO:0000313" key="10">
    <source>
        <dbReference type="Proteomes" id="UP001139006"/>
    </source>
</evidence>
<evidence type="ECO:0000256" key="3">
    <source>
        <dbReference type="ARBA" id="ARBA00022448"/>
    </source>
</evidence>
<proteinExistence type="inferred from homology"/>
<gene>
    <name evidence="9" type="ORF">LB941_01150</name>
</gene>
<keyword evidence="4" id="KW-1003">Cell membrane</keyword>
<reference evidence="9 10" key="1">
    <citation type="journal article" date="2023" name="Int. J. Syst. Evol. Microbiol.">
        <title>Ligilactobacillus ubinensis sp. nov., a novel species isolated from the wild ferment of a durian fruit (Durio zibethinus).</title>
        <authorList>
            <person name="Heng Y.C."/>
            <person name="Menon N."/>
            <person name="Chen B."/>
            <person name="Loo B.Z.L."/>
            <person name="Wong G.W.J."/>
            <person name="Lim A.C.H."/>
            <person name="Silvaraju S."/>
            <person name="Kittelmann S."/>
        </authorList>
    </citation>
    <scope>NUCLEOTIDE SEQUENCE [LARGE SCALE GENOMIC DNA]</scope>
    <source>
        <strain evidence="9 10">WILCCON 0076</strain>
    </source>
</reference>
<evidence type="ECO:0000256" key="7">
    <source>
        <dbReference type="ARBA" id="ARBA00023136"/>
    </source>
</evidence>
<feature type="transmembrane region" description="Helical" evidence="8">
    <location>
        <begin position="282"/>
        <end position="301"/>
    </location>
</feature>
<dbReference type="RefSeq" id="WP_253358776.1">
    <property type="nucleotide sequence ID" value="NZ_JAIULA010000002.1"/>
</dbReference>
<dbReference type="Proteomes" id="UP001139006">
    <property type="component" value="Unassembled WGS sequence"/>
</dbReference>
<evidence type="ECO:0000256" key="4">
    <source>
        <dbReference type="ARBA" id="ARBA00022475"/>
    </source>
</evidence>
<feature type="transmembrane region" description="Helical" evidence="8">
    <location>
        <begin position="256"/>
        <end position="275"/>
    </location>
</feature>
<dbReference type="GO" id="GO:0022857">
    <property type="term" value="F:transmembrane transporter activity"/>
    <property type="evidence" value="ECO:0007669"/>
    <property type="project" value="InterPro"/>
</dbReference>
<dbReference type="SUPFAM" id="SSF81345">
    <property type="entry name" value="ABC transporter involved in vitamin B12 uptake, BtuC"/>
    <property type="match status" value="1"/>
</dbReference>
<dbReference type="EMBL" id="JAIULA010000002">
    <property type="protein sequence ID" value="MCP0885941.1"/>
    <property type="molecule type" value="Genomic_DNA"/>
</dbReference>
<keyword evidence="6 8" id="KW-1133">Transmembrane helix</keyword>
<feature type="transmembrane region" description="Helical" evidence="8">
    <location>
        <begin position="9"/>
        <end position="26"/>
    </location>
</feature>
<dbReference type="InterPro" id="IPR037294">
    <property type="entry name" value="ABC_BtuC-like"/>
</dbReference>
<comment type="caution">
    <text evidence="9">The sequence shown here is derived from an EMBL/GenBank/DDBJ whole genome shotgun (WGS) entry which is preliminary data.</text>
</comment>
<feature type="transmembrane region" description="Helical" evidence="8">
    <location>
        <begin position="73"/>
        <end position="93"/>
    </location>
</feature>
<keyword evidence="5 8" id="KW-0812">Transmembrane</keyword>